<dbReference type="RefSeq" id="XP_043040411.1">
    <property type="nucleotide sequence ID" value="XM_043186136.1"/>
</dbReference>
<dbReference type="Proteomes" id="UP000812287">
    <property type="component" value="Unassembled WGS sequence"/>
</dbReference>
<accession>A0A9P7VSY6</accession>
<keyword evidence="2" id="KW-1185">Reference proteome</keyword>
<proteinExistence type="predicted"/>
<organism evidence="1 2">
    <name type="scientific">Guyanagaster necrorhizus</name>
    <dbReference type="NCBI Taxonomy" id="856835"/>
    <lineage>
        <taxon>Eukaryota</taxon>
        <taxon>Fungi</taxon>
        <taxon>Dikarya</taxon>
        <taxon>Basidiomycota</taxon>
        <taxon>Agaricomycotina</taxon>
        <taxon>Agaricomycetes</taxon>
        <taxon>Agaricomycetidae</taxon>
        <taxon>Agaricales</taxon>
        <taxon>Marasmiineae</taxon>
        <taxon>Physalacriaceae</taxon>
        <taxon>Guyanagaster</taxon>
    </lineage>
</organism>
<evidence type="ECO:0000313" key="1">
    <source>
        <dbReference type="EMBL" id="KAG7446911.1"/>
    </source>
</evidence>
<dbReference type="EMBL" id="MU250533">
    <property type="protein sequence ID" value="KAG7446911.1"/>
    <property type="molecule type" value="Genomic_DNA"/>
</dbReference>
<feature type="non-terminal residue" evidence="1">
    <location>
        <position position="174"/>
    </location>
</feature>
<evidence type="ECO:0000313" key="2">
    <source>
        <dbReference type="Proteomes" id="UP000812287"/>
    </source>
</evidence>
<reference evidence="1" key="1">
    <citation type="submission" date="2020-11" db="EMBL/GenBank/DDBJ databases">
        <title>Adaptations for nitrogen fixation in a non-lichenized fungal sporocarp promotes dispersal by wood-feeding termites.</title>
        <authorList>
            <consortium name="DOE Joint Genome Institute"/>
            <person name="Koch R.A."/>
            <person name="Yoon G."/>
            <person name="Arayal U."/>
            <person name="Lail K."/>
            <person name="Amirebrahimi M."/>
            <person name="Labutti K."/>
            <person name="Lipzen A."/>
            <person name="Riley R."/>
            <person name="Barry K."/>
            <person name="Henrissat B."/>
            <person name="Grigoriev I.V."/>
            <person name="Herr J.R."/>
            <person name="Aime M.C."/>
        </authorList>
    </citation>
    <scope>NUCLEOTIDE SEQUENCE</scope>
    <source>
        <strain evidence="1">MCA 3950</strain>
    </source>
</reference>
<protein>
    <submittedName>
        <fullName evidence="1">Uncharacterized protein</fullName>
    </submittedName>
</protein>
<name>A0A9P7VSY6_9AGAR</name>
<dbReference type="AlphaFoldDB" id="A0A9P7VSY6"/>
<comment type="caution">
    <text evidence="1">The sequence shown here is derived from an EMBL/GenBank/DDBJ whole genome shotgun (WGS) entry which is preliminary data.</text>
</comment>
<gene>
    <name evidence="1" type="ORF">BT62DRAFT_931485</name>
</gene>
<sequence>MFLYFGARHGALNLHPKEIYHDQRSLTRNLAEGKWYRKGRVYRNFLLCFAKLLFPITPDAVNAAVNCPGPQSSLPMSFLQNRLILLYRRRCAPRLECSLTGRVRCTVCQDRICSTVPTRTLQSRFCEDCGQCTTTVACLRQRAIVEVDGHLYKEVSLYRPSWPIRDGKHAELFQ</sequence>
<dbReference type="GeneID" id="66108433"/>